<dbReference type="RefSeq" id="WP_148856974.1">
    <property type="nucleotide sequence ID" value="NZ_PHNJ01000002.1"/>
</dbReference>
<feature type="region of interest" description="Disordered" evidence="2">
    <location>
        <begin position="297"/>
        <end position="322"/>
    </location>
</feature>
<protein>
    <submittedName>
        <fullName evidence="3">Uncharacterized protein</fullName>
    </submittedName>
</protein>
<keyword evidence="1" id="KW-0175">Coiled coil</keyword>
<dbReference type="Proteomes" id="UP000766904">
    <property type="component" value="Unassembled WGS sequence"/>
</dbReference>
<evidence type="ECO:0000256" key="1">
    <source>
        <dbReference type="SAM" id="Coils"/>
    </source>
</evidence>
<accession>A0A8J8Q9K4</accession>
<evidence type="ECO:0000313" key="3">
    <source>
        <dbReference type="EMBL" id="TYL39840.1"/>
    </source>
</evidence>
<proteinExistence type="predicted"/>
<comment type="caution">
    <text evidence="3">The sequence shown here is derived from an EMBL/GenBank/DDBJ whole genome shotgun (WGS) entry which is preliminary data.</text>
</comment>
<sequence length="322" mass="34942">MDRRQYLRAGVALACSVSVAGCLDEVDAAAGSDDETDVEVTDRTGERALSRAVGRLNDAALALEVDDLEDDESAFDPEEPRELLADAREFLETAAAELEDDRQPEVDELRAYATVLEGLVDVAETVTDDAHEEDLDDVSEAITERELEAASETVDDLTETFDRAEERFDAAEADLDSLDADRLDALSIVDLAEIESGAEALGDVLASLIALVTALESTVEGDECLERGEEHADDDEHERARESFLDAEDAFAASTESLEDGREDTPAGLDSQFETGLCQNGHLETAARQFVAAAEATMDRDPHTARQRREDAEAALERVEDC</sequence>
<dbReference type="PROSITE" id="PS51257">
    <property type="entry name" value="PROKAR_LIPOPROTEIN"/>
    <property type="match status" value="1"/>
</dbReference>
<feature type="region of interest" description="Disordered" evidence="2">
    <location>
        <begin position="220"/>
        <end position="241"/>
    </location>
</feature>
<keyword evidence="4" id="KW-1185">Reference proteome</keyword>
<dbReference type="EMBL" id="PHNJ01000002">
    <property type="protein sequence ID" value="TYL39840.1"/>
    <property type="molecule type" value="Genomic_DNA"/>
</dbReference>
<feature type="region of interest" description="Disordered" evidence="2">
    <location>
        <begin position="254"/>
        <end position="273"/>
    </location>
</feature>
<evidence type="ECO:0000313" key="4">
    <source>
        <dbReference type="Proteomes" id="UP000766904"/>
    </source>
</evidence>
<reference evidence="3" key="1">
    <citation type="submission" date="2017-11" db="EMBL/GenBank/DDBJ databases">
        <authorList>
            <person name="Kajale S.C."/>
            <person name="Sharma A."/>
        </authorList>
    </citation>
    <scope>NUCLEOTIDE SEQUENCE</scope>
    <source>
        <strain evidence="3">LS1_42</strain>
    </source>
</reference>
<gene>
    <name evidence="3" type="ORF">CV102_06030</name>
</gene>
<organism evidence="3 4">
    <name type="scientific">Natronococcus pandeyae</name>
    <dbReference type="NCBI Taxonomy" id="2055836"/>
    <lineage>
        <taxon>Archaea</taxon>
        <taxon>Methanobacteriati</taxon>
        <taxon>Methanobacteriota</taxon>
        <taxon>Stenosarchaea group</taxon>
        <taxon>Halobacteria</taxon>
        <taxon>Halobacteriales</taxon>
        <taxon>Natrialbaceae</taxon>
        <taxon>Natronococcus</taxon>
    </lineage>
</organism>
<name>A0A8J8Q9K4_9EURY</name>
<dbReference type="AlphaFoldDB" id="A0A8J8Q9K4"/>
<dbReference type="OrthoDB" id="170488at2157"/>
<feature type="coiled-coil region" evidence="1">
    <location>
        <begin position="140"/>
        <end position="181"/>
    </location>
</feature>
<evidence type="ECO:0000256" key="2">
    <source>
        <dbReference type="SAM" id="MobiDB-lite"/>
    </source>
</evidence>